<feature type="non-terminal residue" evidence="1">
    <location>
        <position position="137"/>
    </location>
</feature>
<reference evidence="1" key="1">
    <citation type="submission" date="2015-11" db="EMBL/GenBank/DDBJ databases">
        <title>De novo transcriptome assembly of four potential Pierce s Disease insect vectors from Arizona vineyards.</title>
        <authorList>
            <person name="Tassone E.E."/>
        </authorList>
    </citation>
    <scope>NUCLEOTIDE SEQUENCE</scope>
</reference>
<gene>
    <name evidence="1" type="ORF">g.21663</name>
</gene>
<dbReference type="EMBL" id="GECU01027382">
    <property type="protein sequence ID" value="JAS80324.1"/>
    <property type="molecule type" value="Transcribed_RNA"/>
</dbReference>
<proteinExistence type="predicted"/>
<protein>
    <submittedName>
        <fullName evidence="1">Uncharacterized protein</fullName>
    </submittedName>
</protein>
<sequence length="137" mass="15825">CVSMYIPETGVYEYLTYGQDFKEIFPSTVYVSGFSEETKRPIVSVGYEANALNEQDPAPDAYYYGHKRMMGISSFEHNPELRQFPSKVTYKVLPRGPNKEEGYGDHFVFPYFAKGSSEAKYYFTPRSLAVEILKYFK</sequence>
<dbReference type="AlphaFoldDB" id="A0A1B6I0A2"/>
<name>A0A1B6I0A2_9HEMI</name>
<organism evidence="1">
    <name type="scientific">Homalodisca liturata</name>
    <dbReference type="NCBI Taxonomy" id="320908"/>
    <lineage>
        <taxon>Eukaryota</taxon>
        <taxon>Metazoa</taxon>
        <taxon>Ecdysozoa</taxon>
        <taxon>Arthropoda</taxon>
        <taxon>Hexapoda</taxon>
        <taxon>Insecta</taxon>
        <taxon>Pterygota</taxon>
        <taxon>Neoptera</taxon>
        <taxon>Paraneoptera</taxon>
        <taxon>Hemiptera</taxon>
        <taxon>Auchenorrhyncha</taxon>
        <taxon>Membracoidea</taxon>
        <taxon>Cicadellidae</taxon>
        <taxon>Cicadellinae</taxon>
        <taxon>Proconiini</taxon>
        <taxon>Homalodisca</taxon>
    </lineage>
</organism>
<feature type="non-terminal residue" evidence="1">
    <location>
        <position position="1"/>
    </location>
</feature>
<accession>A0A1B6I0A2</accession>
<evidence type="ECO:0000313" key="1">
    <source>
        <dbReference type="EMBL" id="JAS80324.1"/>
    </source>
</evidence>